<dbReference type="InterPro" id="IPR036611">
    <property type="entry name" value="Trigger_fac_ribosome-bd_sf"/>
</dbReference>
<dbReference type="GO" id="GO:0043335">
    <property type="term" value="P:protein unfolding"/>
    <property type="evidence" value="ECO:0007669"/>
    <property type="project" value="TreeGrafter"/>
</dbReference>
<keyword evidence="6 9" id="KW-0143">Chaperone</keyword>
<evidence type="ECO:0000256" key="9">
    <source>
        <dbReference type="HAMAP-Rule" id="MF_00303"/>
    </source>
</evidence>
<evidence type="ECO:0000256" key="7">
    <source>
        <dbReference type="ARBA" id="ARBA00023235"/>
    </source>
</evidence>
<dbReference type="GO" id="GO:0051301">
    <property type="term" value="P:cell division"/>
    <property type="evidence" value="ECO:0007669"/>
    <property type="project" value="UniProtKB-KW"/>
</dbReference>
<evidence type="ECO:0000256" key="5">
    <source>
        <dbReference type="ARBA" id="ARBA00023110"/>
    </source>
</evidence>
<dbReference type="Pfam" id="PF05698">
    <property type="entry name" value="Trigger_C"/>
    <property type="match status" value="1"/>
</dbReference>
<reference evidence="12 13" key="1">
    <citation type="journal article" date="2018" name="Syst. Appl. Microbiol.">
        <title>Ereboglobus luteus gen. nov. sp. nov. from cockroach guts, and new insights into the oxygen relationship of the genera Opitutus and Didymococcus (Verrucomicrobia: Opitutaceae).</title>
        <authorList>
            <person name="Tegtmeier D."/>
            <person name="Belitz A."/>
            <person name="Radek R."/>
            <person name="Heimerl T."/>
            <person name="Brune A."/>
        </authorList>
    </citation>
    <scope>NUCLEOTIDE SEQUENCE [LARGE SCALE GENOMIC DNA]</scope>
    <source>
        <strain evidence="12 13">Ho45</strain>
    </source>
</reference>
<keyword evidence="9" id="KW-0131">Cell cycle</keyword>
<dbReference type="GO" id="GO:0051083">
    <property type="term" value="P:'de novo' cotranslational protein folding"/>
    <property type="evidence" value="ECO:0007669"/>
    <property type="project" value="TreeGrafter"/>
</dbReference>
<dbReference type="GO" id="GO:0043022">
    <property type="term" value="F:ribosome binding"/>
    <property type="evidence" value="ECO:0007669"/>
    <property type="project" value="TreeGrafter"/>
</dbReference>
<keyword evidence="7 9" id="KW-0413">Isomerase</keyword>
<dbReference type="GO" id="GO:0044183">
    <property type="term" value="F:protein folding chaperone"/>
    <property type="evidence" value="ECO:0007669"/>
    <property type="project" value="TreeGrafter"/>
</dbReference>
<dbReference type="InterPro" id="IPR027304">
    <property type="entry name" value="Trigger_fact/SurA_dom_sf"/>
</dbReference>
<dbReference type="PANTHER" id="PTHR30560:SF3">
    <property type="entry name" value="TRIGGER FACTOR-LIKE PROTEIN TIG, CHLOROPLASTIC"/>
    <property type="match status" value="1"/>
</dbReference>
<dbReference type="Proteomes" id="UP000244896">
    <property type="component" value="Chromosome"/>
</dbReference>
<dbReference type="KEGG" id="elut:CKA38_01295"/>
<dbReference type="AlphaFoldDB" id="A0A2U8E6E7"/>
<dbReference type="InterPro" id="IPR037041">
    <property type="entry name" value="Trigger_fac_C_sf"/>
</dbReference>
<dbReference type="HAMAP" id="MF_00303">
    <property type="entry name" value="Trigger_factor_Tig"/>
    <property type="match status" value="1"/>
</dbReference>
<evidence type="ECO:0000256" key="4">
    <source>
        <dbReference type="ARBA" id="ARBA00016902"/>
    </source>
</evidence>
<evidence type="ECO:0000256" key="3">
    <source>
        <dbReference type="ARBA" id="ARBA00013194"/>
    </source>
</evidence>
<evidence type="ECO:0000313" key="13">
    <source>
        <dbReference type="Proteomes" id="UP000244896"/>
    </source>
</evidence>
<organism evidence="12 13">
    <name type="scientific">Ereboglobus luteus</name>
    <dbReference type="NCBI Taxonomy" id="1796921"/>
    <lineage>
        <taxon>Bacteria</taxon>
        <taxon>Pseudomonadati</taxon>
        <taxon>Verrucomicrobiota</taxon>
        <taxon>Opitutia</taxon>
        <taxon>Opitutales</taxon>
        <taxon>Opitutaceae</taxon>
        <taxon>Ereboglobus</taxon>
    </lineage>
</organism>
<proteinExistence type="inferred from homology"/>
<comment type="similarity">
    <text evidence="2 9">Belongs to the FKBP-type PPIase family. Tig subfamily.</text>
</comment>
<comment type="catalytic activity">
    <reaction evidence="1 9">
        <text>[protein]-peptidylproline (omega=180) = [protein]-peptidylproline (omega=0)</text>
        <dbReference type="Rhea" id="RHEA:16237"/>
        <dbReference type="Rhea" id="RHEA-COMP:10747"/>
        <dbReference type="Rhea" id="RHEA-COMP:10748"/>
        <dbReference type="ChEBI" id="CHEBI:83833"/>
        <dbReference type="ChEBI" id="CHEBI:83834"/>
        <dbReference type="EC" id="5.2.1.8"/>
    </reaction>
</comment>
<dbReference type="PANTHER" id="PTHR30560">
    <property type="entry name" value="TRIGGER FACTOR CHAPERONE AND PEPTIDYL-PROLYL CIS/TRANS ISOMERASE"/>
    <property type="match status" value="1"/>
</dbReference>
<dbReference type="InterPro" id="IPR046357">
    <property type="entry name" value="PPIase_dom_sf"/>
</dbReference>
<comment type="subcellular location">
    <subcellularLocation>
        <location evidence="9">Cytoplasm</location>
    </subcellularLocation>
    <text evidence="9">About half TF is bound to the ribosome near the polypeptide exit tunnel while the other half is free in the cytoplasm.</text>
</comment>
<protein>
    <recommendedName>
        <fullName evidence="4 9">Trigger factor</fullName>
        <shortName evidence="9">TF</shortName>
        <ecNumber evidence="3 9">5.2.1.8</ecNumber>
    </recommendedName>
    <alternativeName>
        <fullName evidence="8 9">PPIase</fullName>
    </alternativeName>
</protein>
<evidence type="ECO:0000256" key="2">
    <source>
        <dbReference type="ARBA" id="ARBA00005464"/>
    </source>
</evidence>
<dbReference type="SUPFAM" id="SSF109998">
    <property type="entry name" value="Triger factor/SurA peptide-binding domain-like"/>
    <property type="match status" value="1"/>
</dbReference>
<dbReference type="GO" id="GO:0005737">
    <property type="term" value="C:cytoplasm"/>
    <property type="evidence" value="ECO:0007669"/>
    <property type="project" value="UniProtKB-SubCell"/>
</dbReference>
<gene>
    <name evidence="9 12" type="primary">tig</name>
    <name evidence="12" type="ORF">CKA38_01295</name>
</gene>
<name>A0A2U8E6E7_9BACT</name>
<evidence type="ECO:0000259" key="11">
    <source>
        <dbReference type="Pfam" id="PF05698"/>
    </source>
</evidence>
<dbReference type="InterPro" id="IPR005215">
    <property type="entry name" value="Trig_fac"/>
</dbReference>
<dbReference type="InterPro" id="IPR008881">
    <property type="entry name" value="Trigger_fac_ribosome-bd_bac"/>
</dbReference>
<evidence type="ECO:0000256" key="1">
    <source>
        <dbReference type="ARBA" id="ARBA00000971"/>
    </source>
</evidence>
<evidence type="ECO:0000313" key="12">
    <source>
        <dbReference type="EMBL" id="AWI10437.1"/>
    </source>
</evidence>
<keyword evidence="5 9" id="KW-0697">Rotamase</keyword>
<keyword evidence="9" id="KW-0132">Cell division</keyword>
<comment type="function">
    <text evidence="9">Involved in protein export. Acts as a chaperone by maintaining the newly synthesized protein in an open conformation. Functions as a peptidyl-prolyl cis-trans isomerase.</text>
</comment>
<sequence length="440" mass="49265">MNIDIKDVSTTRKSMAVSLTKDEVAAEHKAVLAEYMKHARLPGFRPGKAPAAMVQRQFGKQIDEEFKNRVASKAYRDGLKESKLDVLTITDIQTGDIKPDADATITVTVDVRPEFELPEYNELPTAIAPTDPTDEEIDAAINALRSESAKFEVSQGPAKKGDYIKLSYEGTLDDKPLTEIVGDKQIYAKAPTTWEEVEGEHEGVIPGLGKHLADVKPGDKKTVSATYPEQFEGVPALAGKTVSYAIEVQEIRTRELPALDEEFFKAQNVENLDALKTRVREGLKSRKEYENRQSQRRQITDTLIGKTEFEVPASLLEDETQGVLRNIVEDNMRRGVPEEELEKNKKELYESAQKSALIRAKTRLILAKIAEKEDVKVDEKDIDAFIYREAMMTRQSPDKLVKELTKDQSRLRAVQQAIIIDKALDLVVSKAKISLVTPKA</sequence>
<dbReference type="Pfam" id="PF05697">
    <property type="entry name" value="Trigger_N"/>
    <property type="match status" value="1"/>
</dbReference>
<dbReference type="NCBIfam" id="TIGR00115">
    <property type="entry name" value="tig"/>
    <property type="match status" value="1"/>
</dbReference>
<dbReference type="EMBL" id="CP023004">
    <property type="protein sequence ID" value="AWI10437.1"/>
    <property type="molecule type" value="Genomic_DNA"/>
</dbReference>
<keyword evidence="9" id="KW-0963">Cytoplasm</keyword>
<dbReference type="RefSeq" id="WP_108826338.1">
    <property type="nucleotide sequence ID" value="NZ_CP023004.1"/>
</dbReference>
<dbReference type="EC" id="5.2.1.8" evidence="3 9"/>
<dbReference type="PIRSF" id="PIRSF003095">
    <property type="entry name" value="Trigger_factor"/>
    <property type="match status" value="1"/>
</dbReference>
<dbReference type="OrthoDB" id="9767721at2"/>
<evidence type="ECO:0000259" key="10">
    <source>
        <dbReference type="Pfam" id="PF05697"/>
    </source>
</evidence>
<keyword evidence="13" id="KW-1185">Reference proteome</keyword>
<dbReference type="Gene3D" id="3.10.50.40">
    <property type="match status" value="1"/>
</dbReference>
<feature type="domain" description="Trigger factor C-terminal" evidence="11">
    <location>
        <begin position="272"/>
        <end position="428"/>
    </location>
</feature>
<comment type="domain">
    <text evidence="9">Consists of 3 domains; the N-terminus binds the ribosome, the middle domain has PPIase activity, while the C-terminus has intrinsic chaperone activity on its own.</text>
</comment>
<dbReference type="Gene3D" id="3.30.70.1050">
    <property type="entry name" value="Trigger factor ribosome-binding domain"/>
    <property type="match status" value="1"/>
</dbReference>
<evidence type="ECO:0000256" key="6">
    <source>
        <dbReference type="ARBA" id="ARBA00023186"/>
    </source>
</evidence>
<dbReference type="InterPro" id="IPR008880">
    <property type="entry name" value="Trigger_fac_C"/>
</dbReference>
<dbReference type="Gene3D" id="1.10.3120.10">
    <property type="entry name" value="Trigger factor, C-terminal domain"/>
    <property type="match status" value="1"/>
</dbReference>
<dbReference type="GO" id="GO:0003755">
    <property type="term" value="F:peptidyl-prolyl cis-trans isomerase activity"/>
    <property type="evidence" value="ECO:0007669"/>
    <property type="project" value="UniProtKB-UniRule"/>
</dbReference>
<accession>A0A2U8E6E7</accession>
<evidence type="ECO:0000256" key="8">
    <source>
        <dbReference type="ARBA" id="ARBA00029986"/>
    </source>
</evidence>
<dbReference type="SUPFAM" id="SSF102735">
    <property type="entry name" value="Trigger factor ribosome-binding domain"/>
    <property type="match status" value="1"/>
</dbReference>
<feature type="domain" description="Trigger factor ribosome-binding bacterial" evidence="10">
    <location>
        <begin position="1"/>
        <end position="144"/>
    </location>
</feature>
<dbReference type="GO" id="GO:0015031">
    <property type="term" value="P:protein transport"/>
    <property type="evidence" value="ECO:0007669"/>
    <property type="project" value="UniProtKB-UniRule"/>
</dbReference>
<dbReference type="SUPFAM" id="SSF54534">
    <property type="entry name" value="FKBP-like"/>
    <property type="match status" value="1"/>
</dbReference>